<evidence type="ECO:0000256" key="7">
    <source>
        <dbReference type="ARBA" id="ARBA00023136"/>
    </source>
</evidence>
<feature type="transmembrane region" description="Helical" evidence="8">
    <location>
        <begin position="382"/>
        <end position="402"/>
    </location>
</feature>
<dbReference type="PANTHER" id="PTHR42893:SF46">
    <property type="entry name" value="PROTEIN DETOXIFICATION 44, CHLOROPLASTIC"/>
    <property type="match status" value="1"/>
</dbReference>
<comment type="subcellular location">
    <subcellularLocation>
        <location evidence="1">Cell inner membrane</location>
        <topology evidence="1">Multi-pass membrane protein</topology>
    </subcellularLocation>
</comment>
<dbReference type="Proteomes" id="UP001143362">
    <property type="component" value="Unassembled WGS sequence"/>
</dbReference>
<evidence type="ECO:0000256" key="8">
    <source>
        <dbReference type="SAM" id="Phobius"/>
    </source>
</evidence>
<evidence type="ECO:0000256" key="3">
    <source>
        <dbReference type="ARBA" id="ARBA00022448"/>
    </source>
</evidence>
<keyword evidence="4" id="KW-1003">Cell membrane</keyword>
<evidence type="ECO:0000256" key="4">
    <source>
        <dbReference type="ARBA" id="ARBA00022475"/>
    </source>
</evidence>
<comment type="caution">
    <text evidence="9">The sequence shown here is derived from an EMBL/GenBank/DDBJ whole genome shotgun (WGS) entry which is preliminary data.</text>
</comment>
<evidence type="ECO:0000256" key="6">
    <source>
        <dbReference type="ARBA" id="ARBA00022989"/>
    </source>
</evidence>
<feature type="transmembrane region" description="Helical" evidence="8">
    <location>
        <begin position="408"/>
        <end position="430"/>
    </location>
</feature>
<feature type="transmembrane region" description="Helical" evidence="8">
    <location>
        <begin position="88"/>
        <end position="111"/>
    </location>
</feature>
<dbReference type="NCBIfam" id="TIGR00797">
    <property type="entry name" value="matE"/>
    <property type="match status" value="1"/>
</dbReference>
<organism evidence="9 10">
    <name type="scientific">Candidatus Litorirhabdus singularis</name>
    <dbReference type="NCBI Taxonomy" id="2518993"/>
    <lineage>
        <taxon>Bacteria</taxon>
        <taxon>Pseudomonadati</taxon>
        <taxon>Pseudomonadota</taxon>
        <taxon>Gammaproteobacteria</taxon>
        <taxon>Cellvibrionales</taxon>
        <taxon>Halieaceae</taxon>
        <taxon>Candidatus Litorirhabdus</taxon>
    </lineage>
</organism>
<dbReference type="PIRSF" id="PIRSF006603">
    <property type="entry name" value="DinF"/>
    <property type="match status" value="1"/>
</dbReference>
<name>A0ABT3TCC1_9GAMM</name>
<evidence type="ECO:0000256" key="2">
    <source>
        <dbReference type="ARBA" id="ARBA00010199"/>
    </source>
</evidence>
<feature type="transmembrane region" description="Helical" evidence="8">
    <location>
        <begin position="160"/>
        <end position="183"/>
    </location>
</feature>
<accession>A0ABT3TCC1</accession>
<dbReference type="RefSeq" id="WP_279243925.1">
    <property type="nucleotide sequence ID" value="NZ_SHNN01000001.1"/>
</dbReference>
<feature type="transmembrane region" description="Helical" evidence="8">
    <location>
        <begin position="272"/>
        <end position="294"/>
    </location>
</feature>
<keyword evidence="7 8" id="KW-0472">Membrane</keyword>
<evidence type="ECO:0000256" key="5">
    <source>
        <dbReference type="ARBA" id="ARBA00022692"/>
    </source>
</evidence>
<keyword evidence="10" id="KW-1185">Reference proteome</keyword>
<keyword evidence="6 8" id="KW-1133">Transmembrane helix</keyword>
<dbReference type="InterPro" id="IPR002528">
    <property type="entry name" value="MATE_fam"/>
</dbReference>
<feature type="transmembrane region" description="Helical" evidence="8">
    <location>
        <begin position="353"/>
        <end position="370"/>
    </location>
</feature>
<proteinExistence type="inferred from homology"/>
<feature type="transmembrane region" description="Helical" evidence="8">
    <location>
        <begin position="12"/>
        <end position="31"/>
    </location>
</feature>
<keyword evidence="3" id="KW-0813">Transport</keyword>
<evidence type="ECO:0000313" key="10">
    <source>
        <dbReference type="Proteomes" id="UP001143362"/>
    </source>
</evidence>
<evidence type="ECO:0000256" key="1">
    <source>
        <dbReference type="ARBA" id="ARBA00004429"/>
    </source>
</evidence>
<feature type="transmembrane region" description="Helical" evidence="8">
    <location>
        <begin position="43"/>
        <end position="67"/>
    </location>
</feature>
<dbReference type="CDD" id="cd13136">
    <property type="entry name" value="MATE_DinF_like"/>
    <property type="match status" value="1"/>
</dbReference>
<feature type="transmembrane region" description="Helical" evidence="8">
    <location>
        <begin position="241"/>
        <end position="260"/>
    </location>
</feature>
<gene>
    <name evidence="9" type="ORF">EYC98_03580</name>
</gene>
<feature type="transmembrane region" description="Helical" evidence="8">
    <location>
        <begin position="189"/>
        <end position="210"/>
    </location>
</feature>
<dbReference type="PANTHER" id="PTHR42893">
    <property type="entry name" value="PROTEIN DETOXIFICATION 44, CHLOROPLASTIC-RELATED"/>
    <property type="match status" value="1"/>
</dbReference>
<dbReference type="EMBL" id="SHNN01000001">
    <property type="protein sequence ID" value="MCX2979941.1"/>
    <property type="molecule type" value="Genomic_DNA"/>
</dbReference>
<dbReference type="InterPro" id="IPR044644">
    <property type="entry name" value="DinF-like"/>
</dbReference>
<dbReference type="InterPro" id="IPR048279">
    <property type="entry name" value="MdtK-like"/>
</dbReference>
<comment type="similarity">
    <text evidence="2">Belongs to the multi antimicrobial extrusion (MATE) (TC 2.A.66.1) family.</text>
</comment>
<sequence>MRPESGLQRKIWDIALPAIVSNISIPLLGLVDTAILGHLEHTRYLGAVAVGAAVLSFLYWGFSFLRMGTTGLVARAVGAGNREREQEVLLQSLILALILALLVILTHRLWLTLGLGWMAAGPDLTPLAESYARIRIYSAPAVLMTYAVVGWFIGRQNMRWPLVIVVSTNLINVALDLLFVVVWDWKSDGAAYATVGAEYCGLAIAVLVMLRQQKFQLGAEQRARLLQWQHYRELLNSNRYLFIRTSCLLFSFAFFTSQSASFGEEQLAANTIILNLLLFAAYGLDGFAYAAEALSGSAAGAGRLDLFYEVVWACSAWSLLSAAALSALFGWFGGELFSLFTSHQAVVILLLEYQPWLVALPLIAAASYLLDGVFIGTARTRYMMWTMVASLLLIYLPAWYLLQPWGNHGLWAAFLLFNGARGVSLGLCYWQLSRRHGWLDPAG</sequence>
<reference evidence="9" key="1">
    <citation type="submission" date="2019-02" db="EMBL/GenBank/DDBJ databases">
        <authorList>
            <person name="Li S.-H."/>
        </authorList>
    </citation>
    <scope>NUCLEOTIDE SEQUENCE</scope>
    <source>
        <strain evidence="9">IMCC14734</strain>
    </source>
</reference>
<feature type="transmembrane region" description="Helical" evidence="8">
    <location>
        <begin position="131"/>
        <end position="153"/>
    </location>
</feature>
<evidence type="ECO:0000313" key="9">
    <source>
        <dbReference type="EMBL" id="MCX2979941.1"/>
    </source>
</evidence>
<feature type="transmembrane region" description="Helical" evidence="8">
    <location>
        <begin position="306"/>
        <end position="333"/>
    </location>
</feature>
<keyword evidence="5 8" id="KW-0812">Transmembrane</keyword>
<dbReference type="Pfam" id="PF01554">
    <property type="entry name" value="MatE"/>
    <property type="match status" value="2"/>
</dbReference>
<protein>
    <submittedName>
        <fullName evidence="9">MATE family efflux transporter</fullName>
    </submittedName>
</protein>